<evidence type="ECO:0000313" key="2">
    <source>
        <dbReference type="EMBL" id="OAD24078.1"/>
    </source>
</evidence>
<feature type="coiled-coil region" evidence="1">
    <location>
        <begin position="30"/>
        <end position="57"/>
    </location>
</feature>
<name>A0A0A6P1B8_9GAMM</name>
<keyword evidence="1" id="KW-0175">Coiled coil</keyword>
<comment type="caution">
    <text evidence="2">The sequence shown here is derived from an EMBL/GenBank/DDBJ whole genome shotgun (WGS) entry which is preliminary data.</text>
</comment>
<proteinExistence type="predicted"/>
<dbReference type="EMBL" id="LUTY01000021">
    <property type="protein sequence ID" value="OAD24078.1"/>
    <property type="molecule type" value="Genomic_DNA"/>
</dbReference>
<keyword evidence="2" id="KW-0472">Membrane</keyword>
<protein>
    <submittedName>
        <fullName evidence="2">Transmembrane prediction</fullName>
    </submittedName>
</protein>
<keyword evidence="3" id="KW-1185">Reference proteome</keyword>
<sequence>MKYFKFWVKESFQISIAGKTQEIKLLSGSNESKNAAIEEARNRAKMIEQRIADRSRKEEYEVAIKEHVSDIIDESNIISICRYGAKILNTNQYTILDLDDYPVDIFDVFKSLGKMSKKERIVFKFQERIKRYPLLGSDFRIYETTKGVRVIGKKYINPSEKNYTSLMRKLFVDWIYIQMSKKQNCYRARITPKPYRMRIRTIRIKSPLDCETNAYLDWSKEYEQKSEKYSVVKLIKAIGQDFSHEPVIKIHDRICNLHKNNKLA</sequence>
<gene>
    <name evidence="2" type="ORF">THIOM_000076</name>
</gene>
<reference evidence="2 3" key="1">
    <citation type="submission" date="2016-05" db="EMBL/GenBank/DDBJ databases">
        <title>Single-cell genome of chain-forming Candidatus Thiomargarita nelsonii and comparison to other large sulfur-oxidizing bacteria.</title>
        <authorList>
            <person name="Winkel M."/>
            <person name="Salman V."/>
            <person name="Woyke T."/>
            <person name="Schulz-Vogt H."/>
            <person name="Richter M."/>
            <person name="Flood B."/>
            <person name="Bailey J."/>
            <person name="Amann R."/>
            <person name="Mussmann M."/>
        </authorList>
    </citation>
    <scope>NUCLEOTIDE SEQUENCE [LARGE SCALE GENOMIC DNA]</scope>
    <source>
        <strain evidence="2 3">THI036</strain>
    </source>
</reference>
<dbReference type="AlphaFoldDB" id="A0A0A6P1B8"/>
<dbReference type="Proteomes" id="UP000076962">
    <property type="component" value="Unassembled WGS sequence"/>
</dbReference>
<evidence type="ECO:0000313" key="3">
    <source>
        <dbReference type="Proteomes" id="UP000076962"/>
    </source>
</evidence>
<evidence type="ECO:0000256" key="1">
    <source>
        <dbReference type="SAM" id="Coils"/>
    </source>
</evidence>
<keyword evidence="2" id="KW-0812">Transmembrane</keyword>
<organism evidence="2 3">
    <name type="scientific">Candidatus Thiomargarita nelsonii</name>
    <dbReference type="NCBI Taxonomy" id="1003181"/>
    <lineage>
        <taxon>Bacteria</taxon>
        <taxon>Pseudomonadati</taxon>
        <taxon>Pseudomonadota</taxon>
        <taxon>Gammaproteobacteria</taxon>
        <taxon>Thiotrichales</taxon>
        <taxon>Thiotrichaceae</taxon>
        <taxon>Thiomargarita</taxon>
    </lineage>
</organism>
<accession>A0A0A6P1B8</accession>